<name>A0A2T7A8C9_TUBBO</name>
<evidence type="ECO:0000313" key="3">
    <source>
        <dbReference type="Proteomes" id="UP000244722"/>
    </source>
</evidence>
<evidence type="ECO:0000256" key="1">
    <source>
        <dbReference type="SAM" id="MobiDB-lite"/>
    </source>
</evidence>
<evidence type="ECO:0000313" key="2">
    <source>
        <dbReference type="EMBL" id="PUU83996.1"/>
    </source>
</evidence>
<accession>A0A2T7A8C9</accession>
<keyword evidence="3" id="KW-1185">Reference proteome</keyword>
<feature type="compositionally biased region" description="Low complexity" evidence="1">
    <location>
        <begin position="112"/>
        <end position="126"/>
    </location>
</feature>
<reference evidence="2 3" key="1">
    <citation type="submission" date="2017-04" db="EMBL/GenBank/DDBJ databases">
        <title>Draft genome sequence of Tuber borchii Vittad., a whitish edible truffle.</title>
        <authorList>
            <consortium name="DOE Joint Genome Institute"/>
            <person name="Murat C."/>
            <person name="Kuo A."/>
            <person name="Barry K.W."/>
            <person name="Clum A."/>
            <person name="Dockter R.B."/>
            <person name="Fauchery L."/>
            <person name="Iotti M."/>
            <person name="Kohler A."/>
            <person name="Labutti K."/>
            <person name="Lindquist E.A."/>
            <person name="Lipzen A."/>
            <person name="Ohm R.A."/>
            <person name="Wang M."/>
            <person name="Grigoriev I.V."/>
            <person name="Zambonelli A."/>
            <person name="Martin F.M."/>
        </authorList>
    </citation>
    <scope>NUCLEOTIDE SEQUENCE [LARGE SCALE GENOMIC DNA]</scope>
    <source>
        <strain evidence="2 3">Tbo3840</strain>
    </source>
</reference>
<organism evidence="2 3">
    <name type="scientific">Tuber borchii</name>
    <name type="common">White truffle</name>
    <dbReference type="NCBI Taxonomy" id="42251"/>
    <lineage>
        <taxon>Eukaryota</taxon>
        <taxon>Fungi</taxon>
        <taxon>Dikarya</taxon>
        <taxon>Ascomycota</taxon>
        <taxon>Pezizomycotina</taxon>
        <taxon>Pezizomycetes</taxon>
        <taxon>Pezizales</taxon>
        <taxon>Tuberaceae</taxon>
        <taxon>Tuber</taxon>
    </lineage>
</organism>
<protein>
    <submittedName>
        <fullName evidence="2">Uncharacterized protein</fullName>
    </submittedName>
</protein>
<feature type="compositionally biased region" description="Low complexity" evidence="1">
    <location>
        <begin position="63"/>
        <end position="79"/>
    </location>
</feature>
<dbReference type="AlphaFoldDB" id="A0A2T7A8C9"/>
<feature type="compositionally biased region" description="Polar residues" evidence="1">
    <location>
        <begin position="127"/>
        <end position="144"/>
    </location>
</feature>
<dbReference type="Proteomes" id="UP000244722">
    <property type="component" value="Unassembled WGS sequence"/>
</dbReference>
<comment type="caution">
    <text evidence="2">The sequence shown here is derived from an EMBL/GenBank/DDBJ whole genome shotgun (WGS) entry which is preliminary data.</text>
</comment>
<sequence>MTFFQNLHINHFHHISYLNFTFTRPFIHFIRITNFNFSTINLLMLPPTFLPLTPPPPFHAHRLPTTTKLPTCLPTYLPTNASEEKQRKHKRPPNLNPIRQKKKLHNSSQVNPASQSHALSPSSSQLAGGSQKKNTHIDNQNSHTTIDKRKEVG</sequence>
<dbReference type="EMBL" id="NESQ01000005">
    <property type="protein sequence ID" value="PUU83996.1"/>
    <property type="molecule type" value="Genomic_DNA"/>
</dbReference>
<gene>
    <name evidence="2" type="ORF">B9Z19DRAFT_652063</name>
</gene>
<proteinExistence type="predicted"/>
<feature type="region of interest" description="Disordered" evidence="1">
    <location>
        <begin position="61"/>
        <end position="153"/>
    </location>
</feature>